<feature type="region of interest" description="Disordered" evidence="1">
    <location>
        <begin position="870"/>
        <end position="897"/>
    </location>
</feature>
<evidence type="ECO:0000313" key="4">
    <source>
        <dbReference type="Proteomes" id="UP001595722"/>
    </source>
</evidence>
<keyword evidence="4" id="KW-1185">Reference proteome</keyword>
<dbReference type="Proteomes" id="UP001595722">
    <property type="component" value="Unassembled WGS sequence"/>
</dbReference>
<protein>
    <submittedName>
        <fullName evidence="3">TolB family protein</fullName>
    </submittedName>
</protein>
<name>A0ABV7VNQ3_9GAMM</name>
<feature type="compositionally biased region" description="Acidic residues" evidence="1">
    <location>
        <begin position="876"/>
        <end position="885"/>
    </location>
</feature>
<feature type="signal peptide" evidence="2">
    <location>
        <begin position="1"/>
        <end position="18"/>
    </location>
</feature>
<dbReference type="Gene3D" id="2.120.10.30">
    <property type="entry name" value="TolB, C-terminal domain"/>
    <property type="match status" value="1"/>
</dbReference>
<keyword evidence="2" id="KW-0732">Signal</keyword>
<feature type="chain" id="PRO_5046556039" evidence="2">
    <location>
        <begin position="19"/>
        <end position="1788"/>
    </location>
</feature>
<feature type="region of interest" description="Disordered" evidence="1">
    <location>
        <begin position="1367"/>
        <end position="1386"/>
    </location>
</feature>
<organism evidence="3 4">
    <name type="scientific">Bacterioplanoides pacificum</name>
    <dbReference type="NCBI Taxonomy" id="1171596"/>
    <lineage>
        <taxon>Bacteria</taxon>
        <taxon>Pseudomonadati</taxon>
        <taxon>Pseudomonadota</taxon>
        <taxon>Gammaproteobacteria</taxon>
        <taxon>Oceanospirillales</taxon>
        <taxon>Oceanospirillaceae</taxon>
        <taxon>Bacterioplanoides</taxon>
    </lineage>
</organism>
<proteinExistence type="predicted"/>
<dbReference type="SUPFAM" id="SSF82171">
    <property type="entry name" value="DPP6 N-terminal domain-like"/>
    <property type="match status" value="1"/>
</dbReference>
<reference evidence="4" key="1">
    <citation type="journal article" date="2019" name="Int. J. Syst. Evol. Microbiol.">
        <title>The Global Catalogue of Microorganisms (GCM) 10K type strain sequencing project: providing services to taxonomists for standard genome sequencing and annotation.</title>
        <authorList>
            <consortium name="The Broad Institute Genomics Platform"/>
            <consortium name="The Broad Institute Genome Sequencing Center for Infectious Disease"/>
            <person name="Wu L."/>
            <person name="Ma J."/>
        </authorList>
    </citation>
    <scope>NUCLEOTIDE SEQUENCE [LARGE SCALE GENOMIC DNA]</scope>
    <source>
        <strain evidence="4">KCTC 42424</strain>
    </source>
</reference>
<sequence length="1788" mass="192266">MITMQKGLLTLAVSAALAGCNSELGSEGNTDQESVVAANTPFAYVYRDGEPVFRDADQPQQYYPGARLMVRSALSQEVAEAEILSQRFAGQSYDAKDLSVSNDGKWLLFSARSEQDSSWNLYEYSFESQQLRRIIADDQLAAAGNDTAPVYSDGKIVFSSDRGDSADATLLFVIERDGSDLKAITRGDQQQDVEGVSLGSGEVVFTRRSGNSQNAFVRGDSNELSQPALMQVRVDGEALQPLADSQTINTQQLSALVQGRNGRLMGLAGAQNSRLGGGQIIELYGNQAESTASLMTAGEDDAAIRAVYQELRSRSLTSDNTTQASNEVSTNGWYSAFWPYRDGTSRMLVSWSQCLKNNAGVARLCEAGENLDGVEPRYGIWVFDAAENSRRPVLRAKQDRIYSEIVLGYPNRNGGLGFDEIPPGKPTEPPYQPKDPQGQALTASVTANEDQAIDINLLDADITALEQLTALTIAGVPQGARLQPATELEDGRWQIDLAQLAALQFIPPADSATDLQLTTNATFTEYNLAGSDDDRSQSYQGSIDIQLFAQADQPALTLTQLDSATGEVRVKLAAVLNDSDGSETIKALQISGVPAGSQVLDAEQDGERWLLNNPAASELVISLAAEQRDDFTIAALLTVQDIDADDQQAGADNARPISENSVTVSALLDISSVVTPEPLGQPLSLSAVSQEDQAFVFAIDSASVRDFAALQQVEISQVPAGVMLSPATDLGNGRWQVSAAQLPQLTLMPALNSGDDLLLLTQATFSADGVTNTHNGQLQLQVTAVADQPQLSLSQLASDQDLVIKLRVAASLQDNDGSESFSSALLSGIPSLARVDGASRSGDGWQLDPAKLGDIVIRLDAQQRQDFSARLRLDNQDIDQDDQPGGDESQRPLSRNSAQASISIVLPELPQEPQGEAVSASLQTNEDQPVALAIDVAALQGAAQLQQVILAGLPQGVALSMGNDLGNGRWQLTPQQLAAAQLAPSAHSGDDFVISTSATYVEENGPGSEDDRSKTYQGEIRVSVHALADTLDLHLQQSALNSDLPHQVGIELSASTADKDGSESLSSVLISQLPAGAVVQNASQQTNGWLLNDAGASHALIDLDPQQRDNFSARVTVVNQDIDSDDQAGGDTSQRPLSTSTASATLAITTADLPNEANGEAINGRYLINEDEVLSFAFDTDAIKGYDQLLQLEISQLPAGATLTPATELSAGTWLVDAVDLAALTLTPVTDSGADMQLLTKATFINRNGPGSWDDHQRDYHGRLDVVVHALADTPLLTAVQQPLNAEQPQRIALQVNTAVSDNDGSESVVALELSGVPATAIVEQAELLDGNIWRLTDASSSDVVLQLAADQADNFDLTLTVKNQDVDADDQAGGDESQRPLSRNQAQLSLNVRVQDDSTNPDELALVHLRSVYVLNDQDQSAQGIDQLANPTESPLAQRSERFVRVLAERDEGTLQFDIIGYSPIQPDGSVLFAAPQGVRLALEVVNGYGKALNQMDGNDYRYQNFNRSVVFIRAEQGVVKHFTGLDDDGNPIAQQGDETGVYAGATGQQWPGTSSGLEARRGETMAQTLARYMPDSLLLKRDMSYQNPWTNAAADALNITLDQLTTAKPLTAACEQEWQSGCRIEIRYQQHIQPLWDEVERGSDGYSCVNCHDSRGFTELNLLADVQADGKLASYDRLFSDGTPYMYLLHDFSPVSLNSCRRTIHPPLLVQPENDCFTCYAQSLMNPGGAVLSGNFFDLFDNDSNDDHSYFRPTALTAEQRQLHQQLLTPAERRLIAEWLDQGAAR</sequence>
<dbReference type="EMBL" id="JBHRYB010000003">
    <property type="protein sequence ID" value="MFC3679185.1"/>
    <property type="molecule type" value="Genomic_DNA"/>
</dbReference>
<gene>
    <name evidence="3" type="ORF">ACFOMG_03560</name>
</gene>
<feature type="region of interest" description="Disordered" evidence="1">
    <location>
        <begin position="416"/>
        <end position="438"/>
    </location>
</feature>
<feature type="region of interest" description="Disordered" evidence="1">
    <location>
        <begin position="1122"/>
        <end position="1141"/>
    </location>
</feature>
<dbReference type="InterPro" id="IPR011042">
    <property type="entry name" value="6-blade_b-propeller_TolB-like"/>
</dbReference>
<accession>A0ABV7VNQ3</accession>
<evidence type="ECO:0000313" key="3">
    <source>
        <dbReference type="EMBL" id="MFC3679185.1"/>
    </source>
</evidence>
<feature type="compositionally biased region" description="Pro residues" evidence="1">
    <location>
        <begin position="423"/>
        <end position="433"/>
    </location>
</feature>
<evidence type="ECO:0000256" key="2">
    <source>
        <dbReference type="SAM" id="SignalP"/>
    </source>
</evidence>
<dbReference type="PROSITE" id="PS51257">
    <property type="entry name" value="PROKAR_LIPOPROTEIN"/>
    <property type="match status" value="1"/>
</dbReference>
<comment type="caution">
    <text evidence="3">The sequence shown here is derived from an EMBL/GenBank/DDBJ whole genome shotgun (WGS) entry which is preliminary data.</text>
</comment>
<evidence type="ECO:0000256" key="1">
    <source>
        <dbReference type="SAM" id="MobiDB-lite"/>
    </source>
</evidence>